<feature type="transmembrane region" description="Helical" evidence="8">
    <location>
        <begin position="61"/>
        <end position="79"/>
    </location>
</feature>
<dbReference type="RefSeq" id="XP_033377755.1">
    <property type="nucleotide sequence ID" value="XM_033532797.1"/>
</dbReference>
<dbReference type="GO" id="GO:0016020">
    <property type="term" value="C:membrane"/>
    <property type="evidence" value="ECO:0007669"/>
    <property type="project" value="UniProtKB-SubCell"/>
</dbReference>
<evidence type="ECO:0000256" key="7">
    <source>
        <dbReference type="RuleBase" id="RU003346"/>
    </source>
</evidence>
<evidence type="ECO:0000256" key="5">
    <source>
        <dbReference type="ARBA" id="ARBA00022989"/>
    </source>
</evidence>
<feature type="transmembrane region" description="Helical" evidence="8">
    <location>
        <begin position="148"/>
        <end position="167"/>
    </location>
</feature>
<feature type="transmembrane region" description="Helical" evidence="8">
    <location>
        <begin position="173"/>
        <end position="195"/>
    </location>
</feature>
<feature type="transmembrane region" description="Helical" evidence="8">
    <location>
        <begin position="330"/>
        <end position="352"/>
    </location>
</feature>
<comment type="subcellular location">
    <subcellularLocation>
        <location evidence="1">Membrane</location>
        <topology evidence="1">Multi-pass membrane protein</topology>
    </subcellularLocation>
</comment>
<feature type="transmembrane region" description="Helical" evidence="8">
    <location>
        <begin position="290"/>
        <end position="309"/>
    </location>
</feature>
<dbReference type="Gene3D" id="1.20.1250.20">
    <property type="entry name" value="MFS general substrate transporter like domains"/>
    <property type="match status" value="1"/>
</dbReference>
<comment type="similarity">
    <text evidence="2 7">Belongs to the major facilitator superfamily. Sugar transporter (TC 2.A.1.1) family.</text>
</comment>
<feature type="domain" description="Major facilitator superfamily (MFS) profile" evidence="9">
    <location>
        <begin position="11"/>
        <end position="454"/>
    </location>
</feature>
<dbReference type="InterPro" id="IPR005828">
    <property type="entry name" value="MFS_sugar_transport-like"/>
</dbReference>
<evidence type="ECO:0000256" key="6">
    <source>
        <dbReference type="ARBA" id="ARBA00023136"/>
    </source>
</evidence>
<gene>
    <name evidence="10" type="ORF">BU24DRAFT_473550</name>
</gene>
<evidence type="ECO:0000256" key="3">
    <source>
        <dbReference type="ARBA" id="ARBA00022448"/>
    </source>
</evidence>
<evidence type="ECO:0000256" key="2">
    <source>
        <dbReference type="ARBA" id="ARBA00010992"/>
    </source>
</evidence>
<keyword evidence="4 8" id="KW-0812">Transmembrane</keyword>
<dbReference type="Pfam" id="PF00083">
    <property type="entry name" value="Sugar_tr"/>
    <property type="match status" value="1"/>
</dbReference>
<keyword evidence="5 8" id="KW-1133">Transmembrane helix</keyword>
<sequence length="529" mass="57497">MGYTNYYNYLVVTFVALGSFTYGFNSAIMGLVIGLPEFFRYFNINLDDDTGSSITGATNGLYSGGGAIGCIFVPWLLGAVGRRKTIQIGSVVAIISAALQSGSVHIAMFLLARFLNGVAVGMLNTSIPVFQSEVSLAQERGRMVGTHGVLVVTGYSVAGFAGFGTYYARPEITWRLCLALQIVAPLLLMLGSPWLPESPRWLALKGRHQEAYTTLKALHARGENSSDQVAKAEFCQIVQQLQFERATAAPNSWISIFKAPSYRKRLLLGFGVQFIAQSTGVLVVNNYQVLLYNSLGISGSLPLLLNGVYNGMAAFMNWINSLFLDRLGRIRIMLIGLTGCVCSLIGLTAIIAEFSGTSNRIGNGFGVFFLFLFVFFYGGTMDATSYVYCAEIFPTSVRAQGNGFSVAGLFTATLIYTQVAPTAFAKIGWRYYLVFIIIPTIGALFMWRFFPETKTLSLEEISGLFGDDVASDITQLSERERTGFDSTLEEILDSVLGTASTPPQGLPGKDIGLKNVHIERTKDSGNDVV</sequence>
<reference evidence="10" key="1">
    <citation type="journal article" date="2020" name="Stud. Mycol.">
        <title>101 Dothideomycetes genomes: a test case for predicting lifestyles and emergence of pathogens.</title>
        <authorList>
            <person name="Haridas S."/>
            <person name="Albert R."/>
            <person name="Binder M."/>
            <person name="Bloem J."/>
            <person name="Labutti K."/>
            <person name="Salamov A."/>
            <person name="Andreopoulos B."/>
            <person name="Baker S."/>
            <person name="Barry K."/>
            <person name="Bills G."/>
            <person name="Bluhm B."/>
            <person name="Cannon C."/>
            <person name="Castanera R."/>
            <person name="Culley D."/>
            <person name="Daum C."/>
            <person name="Ezra D."/>
            <person name="Gonzalez J."/>
            <person name="Henrissat B."/>
            <person name="Kuo A."/>
            <person name="Liang C."/>
            <person name="Lipzen A."/>
            <person name="Lutzoni F."/>
            <person name="Magnuson J."/>
            <person name="Mondo S."/>
            <person name="Nolan M."/>
            <person name="Ohm R."/>
            <person name="Pangilinan J."/>
            <person name="Park H.-J."/>
            <person name="Ramirez L."/>
            <person name="Alfaro M."/>
            <person name="Sun H."/>
            <person name="Tritt A."/>
            <person name="Yoshinaga Y."/>
            <person name="Zwiers L.-H."/>
            <person name="Turgeon B."/>
            <person name="Goodwin S."/>
            <person name="Spatafora J."/>
            <person name="Crous P."/>
            <person name="Grigoriev I."/>
        </authorList>
    </citation>
    <scope>NUCLEOTIDE SEQUENCE</scope>
    <source>
        <strain evidence="10">CBS 175.79</strain>
    </source>
</reference>
<dbReference type="GO" id="GO:0005351">
    <property type="term" value="F:carbohydrate:proton symporter activity"/>
    <property type="evidence" value="ECO:0007669"/>
    <property type="project" value="TreeGrafter"/>
</dbReference>
<feature type="transmembrane region" description="Helical" evidence="8">
    <location>
        <begin position="7"/>
        <end position="33"/>
    </location>
</feature>
<dbReference type="AlphaFoldDB" id="A0A6A5X950"/>
<organism evidence="10 11">
    <name type="scientific">Aaosphaeria arxii CBS 175.79</name>
    <dbReference type="NCBI Taxonomy" id="1450172"/>
    <lineage>
        <taxon>Eukaryota</taxon>
        <taxon>Fungi</taxon>
        <taxon>Dikarya</taxon>
        <taxon>Ascomycota</taxon>
        <taxon>Pezizomycotina</taxon>
        <taxon>Dothideomycetes</taxon>
        <taxon>Pleosporomycetidae</taxon>
        <taxon>Pleosporales</taxon>
        <taxon>Pleosporales incertae sedis</taxon>
        <taxon>Aaosphaeria</taxon>
    </lineage>
</organism>
<feature type="transmembrane region" description="Helical" evidence="8">
    <location>
        <begin position="401"/>
        <end position="419"/>
    </location>
</feature>
<dbReference type="NCBIfam" id="TIGR00879">
    <property type="entry name" value="SP"/>
    <property type="match status" value="1"/>
</dbReference>
<dbReference type="PANTHER" id="PTHR48022:SF11">
    <property type="entry name" value="MONOSACCHARIDE TRANSPORTER (HXT8), PUTATIVE (AFU_ORTHOLOGUE AFUA_2G08120)-RELATED"/>
    <property type="match status" value="1"/>
</dbReference>
<dbReference type="InterPro" id="IPR050360">
    <property type="entry name" value="MFS_Sugar_Transporters"/>
</dbReference>
<keyword evidence="3 7" id="KW-0813">Transport</keyword>
<dbReference type="PANTHER" id="PTHR48022">
    <property type="entry name" value="PLASTIDIC GLUCOSE TRANSPORTER 4"/>
    <property type="match status" value="1"/>
</dbReference>
<dbReference type="PROSITE" id="PS00217">
    <property type="entry name" value="SUGAR_TRANSPORT_2"/>
    <property type="match status" value="1"/>
</dbReference>
<dbReference type="EMBL" id="ML978078">
    <property type="protein sequence ID" value="KAF2009416.1"/>
    <property type="molecule type" value="Genomic_DNA"/>
</dbReference>
<evidence type="ECO:0000313" key="11">
    <source>
        <dbReference type="Proteomes" id="UP000799778"/>
    </source>
</evidence>
<evidence type="ECO:0000259" key="9">
    <source>
        <dbReference type="PROSITE" id="PS50850"/>
    </source>
</evidence>
<dbReference type="InterPro" id="IPR020846">
    <property type="entry name" value="MFS_dom"/>
</dbReference>
<feature type="transmembrane region" description="Helical" evidence="8">
    <location>
        <begin position="364"/>
        <end position="389"/>
    </location>
</feature>
<dbReference type="FunFam" id="1.20.1250.20:FF:000134">
    <property type="entry name" value="MFS sugar transporter protein"/>
    <property type="match status" value="1"/>
</dbReference>
<dbReference type="InterPro" id="IPR036259">
    <property type="entry name" value="MFS_trans_sf"/>
</dbReference>
<dbReference type="Proteomes" id="UP000799778">
    <property type="component" value="Unassembled WGS sequence"/>
</dbReference>
<keyword evidence="6 8" id="KW-0472">Membrane</keyword>
<name>A0A6A5X950_9PLEO</name>
<dbReference type="PROSITE" id="PS50850">
    <property type="entry name" value="MFS"/>
    <property type="match status" value="1"/>
</dbReference>
<dbReference type="OrthoDB" id="6612291at2759"/>
<evidence type="ECO:0000256" key="4">
    <source>
        <dbReference type="ARBA" id="ARBA00022692"/>
    </source>
</evidence>
<protein>
    <submittedName>
        <fullName evidence="10">General substrate transporter</fullName>
    </submittedName>
</protein>
<evidence type="ECO:0000256" key="1">
    <source>
        <dbReference type="ARBA" id="ARBA00004141"/>
    </source>
</evidence>
<evidence type="ECO:0000313" key="10">
    <source>
        <dbReference type="EMBL" id="KAF2009416.1"/>
    </source>
</evidence>
<dbReference type="GeneID" id="54290194"/>
<keyword evidence="11" id="KW-1185">Reference proteome</keyword>
<feature type="transmembrane region" description="Helical" evidence="8">
    <location>
        <begin position="91"/>
        <end position="112"/>
    </location>
</feature>
<accession>A0A6A5X950</accession>
<feature type="transmembrane region" description="Helical" evidence="8">
    <location>
        <begin position="431"/>
        <end position="450"/>
    </location>
</feature>
<dbReference type="InterPro" id="IPR005829">
    <property type="entry name" value="Sugar_transporter_CS"/>
</dbReference>
<dbReference type="SUPFAM" id="SSF103473">
    <property type="entry name" value="MFS general substrate transporter"/>
    <property type="match status" value="1"/>
</dbReference>
<evidence type="ECO:0000256" key="8">
    <source>
        <dbReference type="SAM" id="Phobius"/>
    </source>
</evidence>
<dbReference type="PRINTS" id="PR00171">
    <property type="entry name" value="SUGRTRNSPORT"/>
</dbReference>
<proteinExistence type="inferred from homology"/>
<dbReference type="InterPro" id="IPR003663">
    <property type="entry name" value="Sugar/inositol_transpt"/>
</dbReference>